<feature type="transmembrane region" description="Helical" evidence="1">
    <location>
        <begin position="30"/>
        <end position="47"/>
    </location>
</feature>
<evidence type="ECO:0008006" key="4">
    <source>
        <dbReference type="Google" id="ProtNLM"/>
    </source>
</evidence>
<comment type="caution">
    <text evidence="2">The sequence shown here is derived from an EMBL/GenBank/DDBJ whole genome shotgun (WGS) entry which is preliminary data.</text>
</comment>
<dbReference type="PANTHER" id="PTHR33927">
    <property type="entry name" value="TRANSMEMBRANE PROTEIN"/>
    <property type="match status" value="1"/>
</dbReference>
<dbReference type="RefSeq" id="WP_165136720.1">
    <property type="nucleotide sequence ID" value="NZ_CP049250.1"/>
</dbReference>
<name>A0A7W6LGE0_9HYPH</name>
<feature type="transmembrane region" description="Helical" evidence="1">
    <location>
        <begin position="146"/>
        <end position="171"/>
    </location>
</feature>
<feature type="transmembrane region" description="Helical" evidence="1">
    <location>
        <begin position="110"/>
        <end position="134"/>
    </location>
</feature>
<organism evidence="2 3">
    <name type="scientific">Rhizobium rhizoryzae</name>
    <dbReference type="NCBI Taxonomy" id="451876"/>
    <lineage>
        <taxon>Bacteria</taxon>
        <taxon>Pseudomonadati</taxon>
        <taxon>Pseudomonadota</taxon>
        <taxon>Alphaproteobacteria</taxon>
        <taxon>Hyphomicrobiales</taxon>
        <taxon>Rhizobiaceae</taxon>
        <taxon>Rhizobium/Agrobacterium group</taxon>
        <taxon>Rhizobium</taxon>
    </lineage>
</organism>
<feature type="transmembrane region" description="Helical" evidence="1">
    <location>
        <begin position="213"/>
        <end position="230"/>
    </location>
</feature>
<feature type="transmembrane region" description="Helical" evidence="1">
    <location>
        <begin position="183"/>
        <end position="201"/>
    </location>
</feature>
<reference evidence="2 3" key="1">
    <citation type="submission" date="2020-08" db="EMBL/GenBank/DDBJ databases">
        <title>Genomic Encyclopedia of Type Strains, Phase IV (KMG-IV): sequencing the most valuable type-strain genomes for metagenomic binning, comparative biology and taxonomic classification.</title>
        <authorList>
            <person name="Goeker M."/>
        </authorList>
    </citation>
    <scope>NUCLEOTIDE SEQUENCE [LARGE SCALE GENOMIC DNA]</scope>
    <source>
        <strain evidence="2 3">DSM 29514</strain>
    </source>
</reference>
<protein>
    <recommendedName>
        <fullName evidence="4">Ferredoxin reductase family protein</fullName>
    </recommendedName>
</protein>
<keyword evidence="3" id="KW-1185">Reference proteome</keyword>
<keyword evidence="1" id="KW-1133">Transmembrane helix</keyword>
<evidence type="ECO:0000313" key="3">
    <source>
        <dbReference type="Proteomes" id="UP000519897"/>
    </source>
</evidence>
<dbReference type="PANTHER" id="PTHR33927:SF5">
    <property type="entry name" value="ENZYME, PUTATIVE (AFU_ORTHOLOGUE AFUA_8G01222)-RELATED"/>
    <property type="match status" value="1"/>
</dbReference>
<dbReference type="EMBL" id="JACIEC010000001">
    <property type="protein sequence ID" value="MBB4142762.1"/>
    <property type="molecule type" value="Genomic_DNA"/>
</dbReference>
<evidence type="ECO:0000313" key="2">
    <source>
        <dbReference type="EMBL" id="MBB4142762.1"/>
    </source>
</evidence>
<dbReference type="AlphaFoldDB" id="A0A7W6LGE0"/>
<gene>
    <name evidence="2" type="ORF">GGQ72_001261</name>
</gene>
<evidence type="ECO:0000256" key="1">
    <source>
        <dbReference type="SAM" id="Phobius"/>
    </source>
</evidence>
<sequence>MTLELSESPAASFNLRRITRHPLAMEYHRLYALVAIVNLVLAVLWWQDGSLLQSGVANLELLANMALVNFSLGILIRQQRVVNLLFWLATRIPTSWPLWIRWRAAKVFHFGGLHSGGNTAGSLWFSLLLAGMGFNRFQGQSLPSDLTLGLTGVMLALIALIVTCALPSMRARYHNLFEKTHRFAGWTLLALFWAQTLSLLHDQGQPVLQQPSIWALTVITLSVVSPWLTLKRVKIEVVKPSNHAVTARFDYGDTPFPGSSNAISHTPFGEYHAFANAPKPGESGYRLVISRAGDWTGRFIDNPPSHVWVKGITTSGVARIEVLFKKVVYVGTGSGIGPILPHLFAGEVPNRLIWSTRSPRKTYGALVDEVEASTENPLIWDTDLRGKPDLAALALQAVQETGAEAVIVIANQKVTRQVVYAMECQGIPAYGAIWDS</sequence>
<keyword evidence="1" id="KW-0812">Transmembrane</keyword>
<accession>A0A7W6LGE0</accession>
<proteinExistence type="predicted"/>
<keyword evidence="1" id="KW-0472">Membrane</keyword>
<dbReference type="Proteomes" id="UP000519897">
    <property type="component" value="Unassembled WGS sequence"/>
</dbReference>
<dbReference type="InterPro" id="IPR052979">
    <property type="entry name" value="Adenylate-forming_domain"/>
</dbReference>